<keyword evidence="11" id="KW-0234">DNA repair</keyword>
<dbReference type="Gene3D" id="3.40.470.10">
    <property type="entry name" value="Uracil-DNA glycosylase-like domain"/>
    <property type="match status" value="1"/>
</dbReference>
<feature type="compositionally biased region" description="Basic and acidic residues" evidence="12">
    <location>
        <begin position="50"/>
        <end position="61"/>
    </location>
</feature>
<evidence type="ECO:0000256" key="8">
    <source>
        <dbReference type="ARBA" id="ARBA00022801"/>
    </source>
</evidence>
<evidence type="ECO:0000256" key="6">
    <source>
        <dbReference type="ARBA" id="ARBA00022723"/>
    </source>
</evidence>
<evidence type="ECO:0000256" key="3">
    <source>
        <dbReference type="ARBA" id="ARBA00012030"/>
    </source>
</evidence>
<keyword evidence="9" id="KW-0408">Iron</keyword>
<feature type="compositionally biased region" description="Low complexity" evidence="12">
    <location>
        <begin position="62"/>
        <end position="71"/>
    </location>
</feature>
<protein>
    <recommendedName>
        <fullName evidence="4">Type-4 uracil-DNA glycosylase</fullName>
        <ecNumber evidence="3">3.2.2.27</ecNumber>
    </recommendedName>
</protein>
<evidence type="ECO:0000256" key="1">
    <source>
        <dbReference type="ARBA" id="ARBA00001400"/>
    </source>
</evidence>
<keyword evidence="10" id="KW-0411">Iron-sulfur</keyword>
<dbReference type="InterPro" id="IPR005273">
    <property type="entry name" value="Ura-DNA_glyco_family4"/>
</dbReference>
<keyword evidence="5" id="KW-0004">4Fe-4S</keyword>
<keyword evidence="15" id="KW-1185">Reference proteome</keyword>
<dbReference type="Pfam" id="PF03167">
    <property type="entry name" value="UDG"/>
    <property type="match status" value="1"/>
</dbReference>
<evidence type="ECO:0000256" key="7">
    <source>
        <dbReference type="ARBA" id="ARBA00022763"/>
    </source>
</evidence>
<dbReference type="CDD" id="cd10030">
    <property type="entry name" value="UDG-F4_TTUDGA_SPO1dp_like"/>
    <property type="match status" value="1"/>
</dbReference>
<comment type="catalytic activity">
    <reaction evidence="1">
        <text>Hydrolyzes single-stranded DNA or mismatched double-stranded DNA and polynucleotides, releasing free uracil.</text>
        <dbReference type="EC" id="3.2.2.27"/>
    </reaction>
</comment>
<dbReference type="InterPro" id="IPR036895">
    <property type="entry name" value="Uracil-DNA_glycosylase-like_sf"/>
</dbReference>
<feature type="region of interest" description="Disordered" evidence="12">
    <location>
        <begin position="39"/>
        <end position="71"/>
    </location>
</feature>
<dbReference type="AlphaFoldDB" id="A0A1M5Z0B5"/>
<dbReference type="PANTHER" id="PTHR33693">
    <property type="entry name" value="TYPE-5 URACIL-DNA GLYCOSYLASE"/>
    <property type="match status" value="1"/>
</dbReference>
<keyword evidence="8" id="KW-0378">Hydrolase</keyword>
<sequence>MTAGMQSKAPELSALQMAWLQEIGMDKRMLARYAADAGPFPEAAGRPAARQRDTPPIRGDKPTPAAGAQPAAPGLVRAAAVLAGQQGTAGAPGPAGAAVKKPAADVSAPPAAAPRDWEALQAHIASCEVCGLHAGRSQAVFGTGAVQSPEWMVVGEAPGEHDDRVGLPFQGKPGLLLQAMLASIGVLPESAVFFTNLIKCRPLGNRTPKPEEIAACLPYLQRQIALLKPRRILVLGKLAAQALLGSDADLEQLRGRVHHIRSETGEDIALVATYHPASLLLRPQHKADAWQDLNLARSIAPA</sequence>
<reference evidence="14 15" key="1">
    <citation type="submission" date="2016-11" db="EMBL/GenBank/DDBJ databases">
        <authorList>
            <person name="Jaros S."/>
            <person name="Januszkiewicz K."/>
            <person name="Wedrychowicz H."/>
        </authorList>
    </citation>
    <scope>NUCLEOTIDE SEQUENCE [LARGE SCALE GENOMIC DNA]</scope>
    <source>
        <strain evidence="14 15">CGMCC 1.10190</strain>
    </source>
</reference>
<keyword evidence="6" id="KW-0479">Metal-binding</keyword>
<evidence type="ECO:0000313" key="15">
    <source>
        <dbReference type="Proteomes" id="UP000184226"/>
    </source>
</evidence>
<evidence type="ECO:0000256" key="4">
    <source>
        <dbReference type="ARBA" id="ARBA00019403"/>
    </source>
</evidence>
<dbReference type="Proteomes" id="UP000184226">
    <property type="component" value="Unassembled WGS sequence"/>
</dbReference>
<proteinExistence type="inferred from homology"/>
<evidence type="ECO:0000256" key="10">
    <source>
        <dbReference type="ARBA" id="ARBA00023014"/>
    </source>
</evidence>
<name>A0A1M5Z0B5_9BURK</name>
<dbReference type="GO" id="GO:0006281">
    <property type="term" value="P:DNA repair"/>
    <property type="evidence" value="ECO:0007669"/>
    <property type="project" value="UniProtKB-KW"/>
</dbReference>
<evidence type="ECO:0000256" key="12">
    <source>
        <dbReference type="SAM" id="MobiDB-lite"/>
    </source>
</evidence>
<accession>A0A1M5Z0B5</accession>
<dbReference type="EMBL" id="FQXE01000011">
    <property type="protein sequence ID" value="SHI17725.1"/>
    <property type="molecule type" value="Genomic_DNA"/>
</dbReference>
<dbReference type="InterPro" id="IPR051536">
    <property type="entry name" value="UDG_Type-4/5"/>
</dbReference>
<dbReference type="GO" id="GO:0004844">
    <property type="term" value="F:uracil DNA N-glycosylase activity"/>
    <property type="evidence" value="ECO:0007669"/>
    <property type="project" value="UniProtKB-EC"/>
</dbReference>
<evidence type="ECO:0000313" key="14">
    <source>
        <dbReference type="EMBL" id="SHI17725.1"/>
    </source>
</evidence>
<dbReference type="NCBIfam" id="TIGR00758">
    <property type="entry name" value="UDG_fam4"/>
    <property type="match status" value="1"/>
</dbReference>
<gene>
    <name evidence="14" type="ORF">SAMN04488135_111148</name>
</gene>
<dbReference type="SMART" id="SM00987">
    <property type="entry name" value="UreE_C"/>
    <property type="match status" value="1"/>
</dbReference>
<dbReference type="STRING" id="658167.SAMN04488135_111148"/>
<evidence type="ECO:0000256" key="2">
    <source>
        <dbReference type="ARBA" id="ARBA00006521"/>
    </source>
</evidence>
<dbReference type="GO" id="GO:0046872">
    <property type="term" value="F:metal ion binding"/>
    <property type="evidence" value="ECO:0007669"/>
    <property type="project" value="UniProtKB-KW"/>
</dbReference>
<dbReference type="InterPro" id="IPR005122">
    <property type="entry name" value="Uracil-DNA_glycosylase-like"/>
</dbReference>
<feature type="domain" description="Uracil-DNA glycosylase-like" evidence="13">
    <location>
        <begin position="141"/>
        <end position="294"/>
    </location>
</feature>
<evidence type="ECO:0000256" key="5">
    <source>
        <dbReference type="ARBA" id="ARBA00022485"/>
    </source>
</evidence>
<evidence type="ECO:0000259" key="13">
    <source>
        <dbReference type="SMART" id="SM00986"/>
    </source>
</evidence>
<organism evidence="14 15">
    <name type="scientific">Pollutimonas bauzanensis</name>
    <dbReference type="NCBI Taxonomy" id="658167"/>
    <lineage>
        <taxon>Bacteria</taxon>
        <taxon>Pseudomonadati</taxon>
        <taxon>Pseudomonadota</taxon>
        <taxon>Betaproteobacteria</taxon>
        <taxon>Burkholderiales</taxon>
        <taxon>Alcaligenaceae</taxon>
        <taxon>Pollutimonas</taxon>
    </lineage>
</organism>
<dbReference type="SUPFAM" id="SSF52141">
    <property type="entry name" value="Uracil-DNA glycosylase-like"/>
    <property type="match status" value="1"/>
</dbReference>
<keyword evidence="7" id="KW-0227">DNA damage</keyword>
<dbReference type="GO" id="GO:0051539">
    <property type="term" value="F:4 iron, 4 sulfur cluster binding"/>
    <property type="evidence" value="ECO:0007669"/>
    <property type="project" value="UniProtKB-KW"/>
</dbReference>
<dbReference type="PANTHER" id="PTHR33693:SF1">
    <property type="entry name" value="TYPE-4 URACIL-DNA GLYCOSYLASE"/>
    <property type="match status" value="1"/>
</dbReference>
<dbReference type="SMART" id="SM00986">
    <property type="entry name" value="UDG"/>
    <property type="match status" value="1"/>
</dbReference>
<evidence type="ECO:0000256" key="11">
    <source>
        <dbReference type="ARBA" id="ARBA00023204"/>
    </source>
</evidence>
<evidence type="ECO:0000256" key="9">
    <source>
        <dbReference type="ARBA" id="ARBA00023004"/>
    </source>
</evidence>
<comment type="similarity">
    <text evidence="2">Belongs to the uracil-DNA glycosylase (UDG) superfamily. Type 4 (UDGa) family.</text>
</comment>
<dbReference type="EC" id="3.2.2.27" evidence="3"/>